<evidence type="ECO:0000256" key="1">
    <source>
        <dbReference type="SAM" id="MobiDB-lite"/>
    </source>
</evidence>
<dbReference type="Proteomes" id="UP000250235">
    <property type="component" value="Unassembled WGS sequence"/>
</dbReference>
<accession>A0A2Z7CAZ7</accession>
<gene>
    <name evidence="2" type="ORF">F511_32633</name>
</gene>
<keyword evidence="3" id="KW-1185">Reference proteome</keyword>
<feature type="region of interest" description="Disordered" evidence="1">
    <location>
        <begin position="75"/>
        <end position="139"/>
    </location>
</feature>
<evidence type="ECO:0000313" key="3">
    <source>
        <dbReference type="Proteomes" id="UP000250235"/>
    </source>
</evidence>
<dbReference type="EMBL" id="KQ999441">
    <property type="protein sequence ID" value="KZV41498.1"/>
    <property type="molecule type" value="Genomic_DNA"/>
</dbReference>
<proteinExistence type="predicted"/>
<feature type="compositionally biased region" description="Low complexity" evidence="1">
    <location>
        <begin position="83"/>
        <end position="95"/>
    </location>
</feature>
<dbReference type="OrthoDB" id="1114289at2759"/>
<dbReference type="AlphaFoldDB" id="A0A2Z7CAZ7"/>
<organism evidence="2 3">
    <name type="scientific">Dorcoceras hygrometricum</name>
    <dbReference type="NCBI Taxonomy" id="472368"/>
    <lineage>
        <taxon>Eukaryota</taxon>
        <taxon>Viridiplantae</taxon>
        <taxon>Streptophyta</taxon>
        <taxon>Embryophyta</taxon>
        <taxon>Tracheophyta</taxon>
        <taxon>Spermatophyta</taxon>
        <taxon>Magnoliopsida</taxon>
        <taxon>eudicotyledons</taxon>
        <taxon>Gunneridae</taxon>
        <taxon>Pentapetalae</taxon>
        <taxon>asterids</taxon>
        <taxon>lamiids</taxon>
        <taxon>Lamiales</taxon>
        <taxon>Gesneriaceae</taxon>
        <taxon>Didymocarpoideae</taxon>
        <taxon>Trichosporeae</taxon>
        <taxon>Loxocarpinae</taxon>
        <taxon>Dorcoceras</taxon>
    </lineage>
</organism>
<reference evidence="2 3" key="1">
    <citation type="journal article" date="2015" name="Proc. Natl. Acad. Sci. U.S.A.">
        <title>The resurrection genome of Boea hygrometrica: A blueprint for survival of dehydration.</title>
        <authorList>
            <person name="Xiao L."/>
            <person name="Yang G."/>
            <person name="Zhang L."/>
            <person name="Yang X."/>
            <person name="Zhao S."/>
            <person name="Ji Z."/>
            <person name="Zhou Q."/>
            <person name="Hu M."/>
            <person name="Wang Y."/>
            <person name="Chen M."/>
            <person name="Xu Y."/>
            <person name="Jin H."/>
            <person name="Xiao X."/>
            <person name="Hu G."/>
            <person name="Bao F."/>
            <person name="Hu Y."/>
            <person name="Wan P."/>
            <person name="Li L."/>
            <person name="Deng X."/>
            <person name="Kuang T."/>
            <person name="Xiang C."/>
            <person name="Zhu J.K."/>
            <person name="Oliver M.J."/>
            <person name="He Y."/>
        </authorList>
    </citation>
    <scope>NUCLEOTIDE SEQUENCE [LARGE SCALE GENOMIC DNA]</scope>
    <source>
        <strain evidence="3">cv. XS01</strain>
    </source>
</reference>
<name>A0A2Z7CAZ7_9LAMI</name>
<evidence type="ECO:0000313" key="2">
    <source>
        <dbReference type="EMBL" id="KZV41498.1"/>
    </source>
</evidence>
<sequence>MSDRFEVIIPEVEDRAHRPSGFHNFVCKPSRYGTKVKTLGPGKFYISNNMDFGFIGGNPSSHKVDRMGKAEMMKTMKEKKSMAEGSSGAAASLSSHKGKRKTLLPDEEGHRKRKGKASAQESPPSGLRGLDGGANQLRGSSFKEKPIAAPSKALNFPEVSFVVAPSEPTSSEFLRHLYRIKTMTLCGELPT</sequence>
<protein>
    <submittedName>
        <fullName evidence="2">Scarecrow-like protein 4</fullName>
    </submittedName>
</protein>